<dbReference type="EMBL" id="CAFABE010000003">
    <property type="protein sequence ID" value="CAB4816914.1"/>
    <property type="molecule type" value="Genomic_DNA"/>
</dbReference>
<dbReference type="PANTHER" id="PTHR13847:SF281">
    <property type="entry name" value="FAD DEPENDENT OXIDOREDUCTASE DOMAIN-CONTAINING PROTEIN"/>
    <property type="match status" value="1"/>
</dbReference>
<dbReference type="InterPro" id="IPR006076">
    <property type="entry name" value="FAD-dep_OxRdtase"/>
</dbReference>
<dbReference type="EMBL" id="CAFBPM010000001">
    <property type="protein sequence ID" value="CAB5007099.1"/>
    <property type="molecule type" value="Genomic_DNA"/>
</dbReference>
<evidence type="ECO:0000259" key="1">
    <source>
        <dbReference type="Pfam" id="PF01266"/>
    </source>
</evidence>
<dbReference type="EMBL" id="CAFBLT010000001">
    <property type="protein sequence ID" value="CAB4873937.1"/>
    <property type="molecule type" value="Genomic_DNA"/>
</dbReference>
<gene>
    <name evidence="2" type="ORF">UFOPK3164_00136</name>
    <name evidence="3" type="ORF">UFOPK3427_00999</name>
    <name evidence="4" type="ORF">UFOPK4112_00087</name>
</gene>
<proteinExistence type="predicted"/>
<evidence type="ECO:0000313" key="4">
    <source>
        <dbReference type="EMBL" id="CAB5007099.1"/>
    </source>
</evidence>
<reference evidence="3" key="1">
    <citation type="submission" date="2020-05" db="EMBL/GenBank/DDBJ databases">
        <authorList>
            <person name="Chiriac C."/>
            <person name="Salcher M."/>
            <person name="Ghai R."/>
            <person name="Kavagutti S V."/>
        </authorList>
    </citation>
    <scope>NUCLEOTIDE SEQUENCE</scope>
</reference>
<dbReference type="AlphaFoldDB" id="A0A6J7DTI1"/>
<dbReference type="Gene3D" id="3.30.9.10">
    <property type="entry name" value="D-Amino Acid Oxidase, subunit A, domain 2"/>
    <property type="match status" value="1"/>
</dbReference>
<dbReference type="PANTHER" id="PTHR13847">
    <property type="entry name" value="SARCOSINE DEHYDROGENASE-RELATED"/>
    <property type="match status" value="1"/>
</dbReference>
<name>A0A6J7DTI1_9ZZZZ</name>
<dbReference type="GO" id="GO:0005737">
    <property type="term" value="C:cytoplasm"/>
    <property type="evidence" value="ECO:0007669"/>
    <property type="project" value="TreeGrafter"/>
</dbReference>
<organism evidence="3">
    <name type="scientific">freshwater metagenome</name>
    <dbReference type="NCBI Taxonomy" id="449393"/>
    <lineage>
        <taxon>unclassified sequences</taxon>
        <taxon>metagenomes</taxon>
        <taxon>ecological metagenomes</taxon>
    </lineage>
</organism>
<evidence type="ECO:0000313" key="3">
    <source>
        <dbReference type="EMBL" id="CAB4873937.1"/>
    </source>
</evidence>
<evidence type="ECO:0000313" key="2">
    <source>
        <dbReference type="EMBL" id="CAB4816914.1"/>
    </source>
</evidence>
<dbReference type="Gene3D" id="3.50.50.60">
    <property type="entry name" value="FAD/NAD(P)-binding domain"/>
    <property type="match status" value="1"/>
</dbReference>
<sequence>MTTEPRWRDAASQSFWLDDLRRPEAHSEFLGTSACDIAVIGGGFTGLWSALLAKQRRPNAHVVLVEGARIAEHASGRNGGFCAASLTHGDANGRSRWPEEMPTLRALGAQNLQEILDTIHDFSIDCDLECTGQLDIATAPWQARDLREECDALATTTIQATYLDHITISDEFGSPLATAGLLDEDGCVLLNPARLAWGLASAFESLGGELFEHTRVNRLQKGRQATTLHTDRGAITARQVIVATSAFRPLVKRTRGRVVPVYDYVLITEPLSDTQLSEIRWTSRRGVSDAGNQFHYLRLTSDNRILFGGYEAVYRFNQSVHPSFDQDDDVFALLQEHFDAFFPTLTTLGFSHRWGGAIDTSTRFCASVTLSHNDSVATINGFTGLGVGASRFFASGALDLLEKTSSPATNLALFRHASLPFPPEPFRFLGIEFTRRAIARADRHNGRRGLWLRLLDALGLGFDS</sequence>
<dbReference type="SUPFAM" id="SSF51905">
    <property type="entry name" value="FAD/NAD(P)-binding domain"/>
    <property type="match status" value="1"/>
</dbReference>
<accession>A0A6J7DTI1</accession>
<dbReference type="Pfam" id="PF01266">
    <property type="entry name" value="DAO"/>
    <property type="match status" value="1"/>
</dbReference>
<dbReference type="InterPro" id="IPR036188">
    <property type="entry name" value="FAD/NAD-bd_sf"/>
</dbReference>
<protein>
    <submittedName>
        <fullName evidence="3">Unannotated protein</fullName>
    </submittedName>
</protein>
<feature type="domain" description="FAD dependent oxidoreductase" evidence="1">
    <location>
        <begin position="36"/>
        <end position="390"/>
    </location>
</feature>